<dbReference type="PANTHER" id="PTHR15955:SF8">
    <property type="entry name" value="RWD DOMAIN-CONTAINING PROTEIN 2B-RELATED"/>
    <property type="match status" value="1"/>
</dbReference>
<evidence type="ECO:0000313" key="3">
    <source>
        <dbReference type="Proteomes" id="UP000054302"/>
    </source>
</evidence>
<protein>
    <recommendedName>
        <fullName evidence="4">RWD domain-containing protein</fullName>
    </recommendedName>
</protein>
<dbReference type="InterPro" id="IPR017359">
    <property type="entry name" value="Phi-like"/>
</dbReference>
<sequence>MAESSSGGTADIQSERLTTEISLLEAMYPGRVQYNDRTREVQYSRGTSDGNSVGRGGSLTLRIPSTYLADALAATTSSIPQTDTDNGFPEILTARDTSGNDIRTQTRKMMKTDLELRQGEEVLDQILMAFDELVDEREGGGDDGGGGGGDQDYQGDGDGHDHTTQPKTVVIRKTVIIWLHHLLATSKRKLVTSPTSLSGISKPGYPGILIYSGPTELVDAHVRDLRALKWQAFQVRWDSVDEERHRQDQHDEDKDMDQEARDMTTEWEFTHGKGKVVEVATMADLVGAIVKETHRQVVLKVLGVK</sequence>
<dbReference type="OrthoDB" id="432412at2759"/>
<proteinExistence type="predicted"/>
<dbReference type="GeneID" id="27324824"/>
<name>A0A0D1ZS48_EXOME</name>
<dbReference type="EMBL" id="KN847524">
    <property type="protein sequence ID" value="KIV89593.1"/>
    <property type="molecule type" value="Genomic_DNA"/>
</dbReference>
<accession>A0A0D1ZS48</accession>
<evidence type="ECO:0000256" key="1">
    <source>
        <dbReference type="SAM" id="MobiDB-lite"/>
    </source>
</evidence>
<dbReference type="AlphaFoldDB" id="A0A0D1ZS48"/>
<dbReference type="InterPro" id="IPR059181">
    <property type="entry name" value="RWDD2A-B_C"/>
</dbReference>
<keyword evidence="3" id="KW-1185">Reference proteome</keyword>
<feature type="region of interest" description="Disordered" evidence="1">
    <location>
        <begin position="136"/>
        <end position="165"/>
    </location>
</feature>
<dbReference type="VEuPathDB" id="FungiDB:PV10_06979"/>
<reference evidence="2 3" key="1">
    <citation type="submission" date="2015-01" db="EMBL/GenBank/DDBJ databases">
        <title>The Genome Sequence of Exophiala mesophila CBS40295.</title>
        <authorList>
            <consortium name="The Broad Institute Genomics Platform"/>
            <person name="Cuomo C."/>
            <person name="de Hoog S."/>
            <person name="Gorbushina A."/>
            <person name="Stielow B."/>
            <person name="Teixiera M."/>
            <person name="Abouelleil A."/>
            <person name="Chapman S.B."/>
            <person name="Priest M."/>
            <person name="Young S.K."/>
            <person name="Wortman J."/>
            <person name="Nusbaum C."/>
            <person name="Birren B."/>
        </authorList>
    </citation>
    <scope>NUCLEOTIDE SEQUENCE [LARGE SCALE GENOMIC DNA]</scope>
    <source>
        <strain evidence="2 3">CBS 40295</strain>
    </source>
</reference>
<feature type="non-terminal residue" evidence="2">
    <location>
        <position position="1"/>
    </location>
</feature>
<dbReference type="Proteomes" id="UP000054302">
    <property type="component" value="Unassembled WGS sequence"/>
</dbReference>
<dbReference type="OMA" id="VWLHHLL"/>
<dbReference type="CDD" id="cd24163">
    <property type="entry name" value="RWDD2_C"/>
    <property type="match status" value="1"/>
</dbReference>
<dbReference type="RefSeq" id="XP_016221167.1">
    <property type="nucleotide sequence ID" value="XM_016371835.1"/>
</dbReference>
<gene>
    <name evidence="2" type="ORF">PV10_06979</name>
</gene>
<organism evidence="2 3">
    <name type="scientific">Exophiala mesophila</name>
    <name type="common">Black yeast-like fungus</name>
    <dbReference type="NCBI Taxonomy" id="212818"/>
    <lineage>
        <taxon>Eukaryota</taxon>
        <taxon>Fungi</taxon>
        <taxon>Dikarya</taxon>
        <taxon>Ascomycota</taxon>
        <taxon>Pezizomycotina</taxon>
        <taxon>Eurotiomycetes</taxon>
        <taxon>Chaetothyriomycetidae</taxon>
        <taxon>Chaetothyriales</taxon>
        <taxon>Herpotrichiellaceae</taxon>
        <taxon>Exophiala</taxon>
    </lineage>
</organism>
<evidence type="ECO:0008006" key="4">
    <source>
        <dbReference type="Google" id="ProtNLM"/>
    </source>
</evidence>
<dbReference type="PANTHER" id="PTHR15955">
    <property type="entry name" value="RWD DOMAIN CONTAINING PROTEIN 2"/>
    <property type="match status" value="1"/>
</dbReference>
<dbReference type="STRING" id="212818.A0A0D1ZS48"/>
<evidence type="ECO:0000313" key="2">
    <source>
        <dbReference type="EMBL" id="KIV89593.1"/>
    </source>
</evidence>
<dbReference type="HOGENOM" id="CLU_046295_2_1_1"/>